<evidence type="ECO:0000259" key="2">
    <source>
        <dbReference type="PROSITE" id="PS50011"/>
    </source>
</evidence>
<protein>
    <recommendedName>
        <fullName evidence="2">Protein kinase domain-containing protein</fullName>
    </recommendedName>
</protein>
<dbReference type="SUPFAM" id="SSF56112">
    <property type="entry name" value="Protein kinase-like (PK-like)"/>
    <property type="match status" value="1"/>
</dbReference>
<dbReference type="CDD" id="cd00180">
    <property type="entry name" value="PKc"/>
    <property type="match status" value="1"/>
</dbReference>
<keyword evidence="4" id="KW-1185">Reference proteome</keyword>
<evidence type="ECO:0000313" key="3">
    <source>
        <dbReference type="EMBL" id="KAK4205416.1"/>
    </source>
</evidence>
<name>A0AAN7AXV3_9PEZI</name>
<gene>
    <name evidence="3" type="ORF">QBC40DRAFT_336097</name>
</gene>
<feature type="region of interest" description="Disordered" evidence="1">
    <location>
        <begin position="671"/>
        <end position="690"/>
    </location>
</feature>
<dbReference type="Gene3D" id="1.10.510.10">
    <property type="entry name" value="Transferase(Phosphotransferase) domain 1"/>
    <property type="match status" value="1"/>
</dbReference>
<evidence type="ECO:0000313" key="4">
    <source>
        <dbReference type="Proteomes" id="UP001303160"/>
    </source>
</evidence>
<dbReference type="InterPro" id="IPR010730">
    <property type="entry name" value="HET"/>
</dbReference>
<dbReference type="InterPro" id="IPR011009">
    <property type="entry name" value="Kinase-like_dom_sf"/>
</dbReference>
<dbReference type="GO" id="GO:0004672">
    <property type="term" value="F:protein kinase activity"/>
    <property type="evidence" value="ECO:0007669"/>
    <property type="project" value="InterPro"/>
</dbReference>
<dbReference type="SMART" id="SM00220">
    <property type="entry name" value="S_TKc"/>
    <property type="match status" value="1"/>
</dbReference>
<feature type="compositionally biased region" description="Low complexity" evidence="1">
    <location>
        <begin position="676"/>
        <end position="690"/>
    </location>
</feature>
<sequence length="1143" mass="127748">MRCFQDAGFHDECLPVARYDKKQSSSTTQHHLLAPVFEVATSTQYNYDLNADAILPFTERDQLATQSGSFGRVFKYKIHENHLIDPQNVIRTRPYVAVKELQPNNEDGQKLVQGWGQEASVLQKMNALNHEHIVRFLTAFRRGETGLEDHYLMFEWADGGNLRTLWETTSQPLTPTLLKAAVNQLAGLADALDKAHNPVSGPMFRHGDLKPENILWFKSDDQIGTLKIADWGLARQHNIVTELRNSRTSTQHGTRTYEPPEEETGLGITVRGLAPGDAPLGKRRSRLYDIWAMGCITLEFIIWLMYGERGRKVFHKQLKGNSELTLFYQTTSQRRDRKVARVHDIAIKWMDHIARDPRCKPDGTALGDLLELVRERLLVVELPSNLGSFSDLVLPSSASVYSRRSSVNTIASEVVMSPNSNTPMITFTEALPTSAPTIIVHSESVVALDLRSSYETVVSTPSQTPQASHGGRALAREFSTRMSHIQYEEDGPYWIIDHPEAKPPPLDKSPTSPPEAFPAADAEIESRSLLVPPIERVDYGSQSLDNDWKITTDNTFATEFFEEIYNLVEVEEAYRDLSCDLCGLIWQAFTLLEAEQKQKSDTLLMQRTGNRLTLNELSDLTFNIFRSHDLDIPTKDEIPVGYTSTLPALGSALHFAHLQQWLENCDRHHSNCKPNSTPSGPSSSSTRSLPTRVIDVGSTGKWLALSHQWGSPPHFCTTPDNLASHLSSIPFPSGLPATFRDAVTVTRALGVQYLWIDSLCIIQGPSGDFKSEAKKMEQVYSGAYCVLAVSREEGGHSAGFLQPRKRERNHVTLSKPGDEDGKQGVFSFCEPIDDFNGDVLQGPLNQRGWVLQEHALARRTIFYTEKQTYWECGEGVMCESMMRMRNTFAAFLGDPNFPQLLSHVPQGEKIVRYQNLYASYSHLSLTSSFDRPLAIDGLQDRILSALGAKGGFGVFDEGTNKKGLLRRSLLWVRSKKTNRLTKIKFGVEQAISFVPSWSWMAYEGGIGYITVPFGEVDWEDLTSPWSGSVQKTSPRSGERGAVGQAVITADAFDYDTIKVGNEEWRVEMDIPGGSQQQETKCVVLGRSNSMGLGERRCYPIFVRQVSVSGLKQMGNAERVYERVGAGYLPEACVYGNAVTVMIC</sequence>
<dbReference type="Proteomes" id="UP001303160">
    <property type="component" value="Unassembled WGS sequence"/>
</dbReference>
<evidence type="ECO:0000256" key="1">
    <source>
        <dbReference type="SAM" id="MobiDB-lite"/>
    </source>
</evidence>
<dbReference type="GO" id="GO:0005524">
    <property type="term" value="F:ATP binding"/>
    <property type="evidence" value="ECO:0007669"/>
    <property type="project" value="InterPro"/>
</dbReference>
<proteinExistence type="predicted"/>
<dbReference type="Pfam" id="PF00069">
    <property type="entry name" value="Pkinase"/>
    <property type="match status" value="1"/>
</dbReference>
<reference evidence="3" key="1">
    <citation type="journal article" date="2023" name="Mol. Phylogenet. Evol.">
        <title>Genome-scale phylogeny and comparative genomics of the fungal order Sordariales.</title>
        <authorList>
            <person name="Hensen N."/>
            <person name="Bonometti L."/>
            <person name="Westerberg I."/>
            <person name="Brannstrom I.O."/>
            <person name="Guillou S."/>
            <person name="Cros-Aarteil S."/>
            <person name="Calhoun S."/>
            <person name="Haridas S."/>
            <person name="Kuo A."/>
            <person name="Mondo S."/>
            <person name="Pangilinan J."/>
            <person name="Riley R."/>
            <person name="LaButti K."/>
            <person name="Andreopoulos B."/>
            <person name="Lipzen A."/>
            <person name="Chen C."/>
            <person name="Yan M."/>
            <person name="Daum C."/>
            <person name="Ng V."/>
            <person name="Clum A."/>
            <person name="Steindorff A."/>
            <person name="Ohm R.A."/>
            <person name="Martin F."/>
            <person name="Silar P."/>
            <person name="Natvig D.O."/>
            <person name="Lalanne C."/>
            <person name="Gautier V."/>
            <person name="Ament-Velasquez S.L."/>
            <person name="Kruys A."/>
            <person name="Hutchinson M.I."/>
            <person name="Powell A.J."/>
            <person name="Barry K."/>
            <person name="Miller A.N."/>
            <person name="Grigoriev I.V."/>
            <person name="Debuchy R."/>
            <person name="Gladieux P."/>
            <person name="Hiltunen Thoren M."/>
            <person name="Johannesson H."/>
        </authorList>
    </citation>
    <scope>NUCLEOTIDE SEQUENCE</scope>
    <source>
        <strain evidence="3">CBS 315.58</strain>
    </source>
</reference>
<dbReference type="EMBL" id="MU863876">
    <property type="protein sequence ID" value="KAK4205416.1"/>
    <property type="molecule type" value="Genomic_DNA"/>
</dbReference>
<dbReference type="Pfam" id="PF06985">
    <property type="entry name" value="HET"/>
    <property type="match status" value="1"/>
</dbReference>
<dbReference type="PANTHER" id="PTHR33112">
    <property type="entry name" value="DOMAIN PROTEIN, PUTATIVE-RELATED"/>
    <property type="match status" value="1"/>
</dbReference>
<accession>A0AAN7AXV3</accession>
<organism evidence="3 4">
    <name type="scientific">Triangularia verruculosa</name>
    <dbReference type="NCBI Taxonomy" id="2587418"/>
    <lineage>
        <taxon>Eukaryota</taxon>
        <taxon>Fungi</taxon>
        <taxon>Dikarya</taxon>
        <taxon>Ascomycota</taxon>
        <taxon>Pezizomycotina</taxon>
        <taxon>Sordariomycetes</taxon>
        <taxon>Sordariomycetidae</taxon>
        <taxon>Sordariales</taxon>
        <taxon>Podosporaceae</taxon>
        <taxon>Triangularia</taxon>
    </lineage>
</organism>
<dbReference type="InterPro" id="IPR000719">
    <property type="entry name" value="Prot_kinase_dom"/>
</dbReference>
<reference evidence="3" key="2">
    <citation type="submission" date="2023-05" db="EMBL/GenBank/DDBJ databases">
        <authorList>
            <consortium name="Lawrence Berkeley National Laboratory"/>
            <person name="Steindorff A."/>
            <person name="Hensen N."/>
            <person name="Bonometti L."/>
            <person name="Westerberg I."/>
            <person name="Brannstrom I.O."/>
            <person name="Guillou S."/>
            <person name="Cros-Aarteil S."/>
            <person name="Calhoun S."/>
            <person name="Haridas S."/>
            <person name="Kuo A."/>
            <person name="Mondo S."/>
            <person name="Pangilinan J."/>
            <person name="Riley R."/>
            <person name="Labutti K."/>
            <person name="Andreopoulos B."/>
            <person name="Lipzen A."/>
            <person name="Chen C."/>
            <person name="Yanf M."/>
            <person name="Daum C."/>
            <person name="Ng V."/>
            <person name="Clum A."/>
            <person name="Ohm R."/>
            <person name="Martin F."/>
            <person name="Silar P."/>
            <person name="Natvig D."/>
            <person name="Lalanne C."/>
            <person name="Gautier V."/>
            <person name="Ament-Velasquez S.L."/>
            <person name="Kruys A."/>
            <person name="Hutchinson M.I."/>
            <person name="Powell A.J."/>
            <person name="Barry K."/>
            <person name="Miller A.N."/>
            <person name="Grigoriev I.V."/>
            <person name="Debuchy R."/>
            <person name="Gladieux P."/>
            <person name="Thoren M.H."/>
            <person name="Johannesson H."/>
        </authorList>
    </citation>
    <scope>NUCLEOTIDE SEQUENCE</scope>
    <source>
        <strain evidence="3">CBS 315.58</strain>
    </source>
</reference>
<feature type="domain" description="Protein kinase" evidence="2">
    <location>
        <begin position="59"/>
        <end position="373"/>
    </location>
</feature>
<dbReference type="Gene3D" id="3.30.200.20">
    <property type="entry name" value="Phosphorylase Kinase, domain 1"/>
    <property type="match status" value="1"/>
</dbReference>
<comment type="caution">
    <text evidence="3">The sequence shown here is derived from an EMBL/GenBank/DDBJ whole genome shotgun (WGS) entry which is preliminary data.</text>
</comment>
<dbReference type="PROSITE" id="PS50011">
    <property type="entry name" value="PROTEIN_KINASE_DOM"/>
    <property type="match status" value="1"/>
</dbReference>
<dbReference type="PANTHER" id="PTHR33112:SF10">
    <property type="entry name" value="TOL"/>
    <property type="match status" value="1"/>
</dbReference>
<dbReference type="AlphaFoldDB" id="A0AAN7AXV3"/>